<dbReference type="EMBL" id="GBRH01235231">
    <property type="protein sequence ID" value="JAD62664.1"/>
    <property type="molecule type" value="Transcribed_RNA"/>
</dbReference>
<accession>A0A0A9BFE1</accession>
<reference evidence="1" key="1">
    <citation type="submission" date="2014-09" db="EMBL/GenBank/DDBJ databases">
        <authorList>
            <person name="Magalhaes I.L.F."/>
            <person name="Oliveira U."/>
            <person name="Santos F.R."/>
            <person name="Vidigal T.H.D.A."/>
            <person name="Brescovit A.D."/>
            <person name="Santos A.J."/>
        </authorList>
    </citation>
    <scope>NUCLEOTIDE SEQUENCE</scope>
    <source>
        <tissue evidence="1">Shoot tissue taken approximately 20 cm above the soil surface</tissue>
    </source>
</reference>
<sequence>MFEGLTLSHYTNVTFNRVSFTTYCNLPKTYMLWYY</sequence>
<protein>
    <submittedName>
        <fullName evidence="1">Uncharacterized protein</fullName>
    </submittedName>
</protein>
<proteinExistence type="predicted"/>
<reference evidence="1" key="2">
    <citation type="journal article" date="2015" name="Data Brief">
        <title>Shoot transcriptome of the giant reed, Arundo donax.</title>
        <authorList>
            <person name="Barrero R.A."/>
            <person name="Guerrero F.D."/>
            <person name="Moolhuijzen P."/>
            <person name="Goolsby J.A."/>
            <person name="Tidwell J."/>
            <person name="Bellgard S.E."/>
            <person name="Bellgard M.I."/>
        </authorList>
    </citation>
    <scope>NUCLEOTIDE SEQUENCE</scope>
    <source>
        <tissue evidence="1">Shoot tissue taken approximately 20 cm above the soil surface</tissue>
    </source>
</reference>
<evidence type="ECO:0000313" key="1">
    <source>
        <dbReference type="EMBL" id="JAD62664.1"/>
    </source>
</evidence>
<organism evidence="1">
    <name type="scientific">Arundo donax</name>
    <name type="common">Giant reed</name>
    <name type="synonym">Donax arundinaceus</name>
    <dbReference type="NCBI Taxonomy" id="35708"/>
    <lineage>
        <taxon>Eukaryota</taxon>
        <taxon>Viridiplantae</taxon>
        <taxon>Streptophyta</taxon>
        <taxon>Embryophyta</taxon>
        <taxon>Tracheophyta</taxon>
        <taxon>Spermatophyta</taxon>
        <taxon>Magnoliopsida</taxon>
        <taxon>Liliopsida</taxon>
        <taxon>Poales</taxon>
        <taxon>Poaceae</taxon>
        <taxon>PACMAD clade</taxon>
        <taxon>Arundinoideae</taxon>
        <taxon>Arundineae</taxon>
        <taxon>Arundo</taxon>
    </lineage>
</organism>
<dbReference type="AlphaFoldDB" id="A0A0A9BFE1"/>
<name>A0A0A9BFE1_ARUDO</name>